<gene>
    <name evidence="2" type="ORF">PMEA_00020681</name>
</gene>
<dbReference type="PROSITE" id="PS51145">
    <property type="entry name" value="ZU5"/>
    <property type="match status" value="1"/>
</dbReference>
<evidence type="ECO:0000313" key="2">
    <source>
        <dbReference type="EMBL" id="CAH3143699.1"/>
    </source>
</evidence>
<keyword evidence="3" id="KW-1185">Reference proteome</keyword>
<dbReference type="PANTHER" id="PTHR12582">
    <property type="entry name" value="NETRIN RECEPTOR UNC5"/>
    <property type="match status" value="1"/>
</dbReference>
<accession>A0AAU9XC25</accession>
<feature type="non-terminal residue" evidence="2">
    <location>
        <position position="1"/>
    </location>
</feature>
<dbReference type="InterPro" id="IPR000906">
    <property type="entry name" value="ZU5_dom"/>
</dbReference>
<dbReference type="Gene3D" id="2.60.220.30">
    <property type="match status" value="2"/>
</dbReference>
<dbReference type="AlphaFoldDB" id="A0AAU9XC25"/>
<comment type="caution">
    <text evidence="2">The sequence shown here is derived from an EMBL/GenBank/DDBJ whole genome shotgun (WGS) entry which is preliminary data.</text>
</comment>
<sequence>IVIICRGTLTSKDVHWNIKLGAVHLAFPRDAVSEPTLITVHRWKPTVLSPPLQEHEALVSNVIEISSNSQEAFKFEAEVKMSFTHSSPGLHGYELVLYKRNDNETGAWKEVTDVEDFKTISDFEEEYQSSQDIPNLHFPVVQADITECATYAVVSRLRLSPEFTITSNGGSFALPKYPSISVTIPENAVTSKTRIPLRLKVQEVPREEFEANEILIGPILRIVCHKPIEFLKPVTITLPVSLGDARHDSPDPTACRVRILFLSSDGEQKEWREITEDLKKPVTFDGTTVKFEVERFSGYSCLIDWLADSFSYQGVIGYLSSLIWTQPQLAVFFAYFPPEDRPDSQDILHLICCPYQLREKVRDEIKNQANVPTPSDSSSHIKMIPGRDKAYVSLKKGIRAIEEVDMEEFYLQFISDELHKVQVPIRVIDDRGLSGVEFFKTPKFEKSTLLCQLYFRLSPLKRKLNV</sequence>
<dbReference type="Proteomes" id="UP001159428">
    <property type="component" value="Unassembled WGS sequence"/>
</dbReference>
<protein>
    <recommendedName>
        <fullName evidence="1">ZU5 domain-containing protein</fullName>
    </recommendedName>
</protein>
<dbReference type="InterPro" id="IPR037936">
    <property type="entry name" value="UNC5A-D"/>
</dbReference>
<dbReference type="EMBL" id="CALNXJ010000038">
    <property type="protein sequence ID" value="CAH3143699.1"/>
    <property type="molecule type" value="Genomic_DNA"/>
</dbReference>
<reference evidence="2 3" key="1">
    <citation type="submission" date="2022-05" db="EMBL/GenBank/DDBJ databases">
        <authorList>
            <consortium name="Genoscope - CEA"/>
            <person name="William W."/>
        </authorList>
    </citation>
    <scope>NUCLEOTIDE SEQUENCE [LARGE SCALE GENOMIC DNA]</scope>
</reference>
<feature type="non-terminal residue" evidence="2">
    <location>
        <position position="466"/>
    </location>
</feature>
<evidence type="ECO:0000259" key="1">
    <source>
        <dbReference type="PROSITE" id="PS51145"/>
    </source>
</evidence>
<organism evidence="2 3">
    <name type="scientific">Pocillopora meandrina</name>
    <dbReference type="NCBI Taxonomy" id="46732"/>
    <lineage>
        <taxon>Eukaryota</taxon>
        <taxon>Metazoa</taxon>
        <taxon>Cnidaria</taxon>
        <taxon>Anthozoa</taxon>
        <taxon>Hexacorallia</taxon>
        <taxon>Scleractinia</taxon>
        <taxon>Astrocoeniina</taxon>
        <taxon>Pocilloporidae</taxon>
        <taxon>Pocillopora</taxon>
    </lineage>
</organism>
<evidence type="ECO:0000313" key="3">
    <source>
        <dbReference type="Proteomes" id="UP001159428"/>
    </source>
</evidence>
<proteinExistence type="predicted"/>
<feature type="domain" description="ZU5" evidence="1">
    <location>
        <begin position="159"/>
        <end position="305"/>
    </location>
</feature>
<dbReference type="GO" id="GO:0016020">
    <property type="term" value="C:membrane"/>
    <property type="evidence" value="ECO:0007669"/>
    <property type="project" value="InterPro"/>
</dbReference>
<dbReference type="PANTHER" id="PTHR12582:SF41">
    <property type="entry name" value="UNC5C-LIKE PROTEIN"/>
    <property type="match status" value="1"/>
</dbReference>
<dbReference type="Pfam" id="PF00791">
    <property type="entry name" value="ZU5"/>
    <property type="match status" value="1"/>
</dbReference>
<dbReference type="GO" id="GO:0005042">
    <property type="term" value="F:netrin receptor activity"/>
    <property type="evidence" value="ECO:0007669"/>
    <property type="project" value="InterPro"/>
</dbReference>
<name>A0AAU9XC25_9CNID</name>